<gene>
    <name evidence="1" type="ORF">CLIB1444_13S02520</name>
</gene>
<keyword evidence="2" id="KW-1185">Reference proteome</keyword>
<dbReference type="EMBL" id="CALSDN010000013">
    <property type="protein sequence ID" value="CAH6723198.1"/>
    <property type="molecule type" value="Genomic_DNA"/>
</dbReference>
<evidence type="ECO:0000313" key="2">
    <source>
        <dbReference type="Proteomes" id="UP001152531"/>
    </source>
</evidence>
<comment type="caution">
    <text evidence="1">The sequence shown here is derived from an EMBL/GenBank/DDBJ whole genome shotgun (WGS) entry which is preliminary data.</text>
</comment>
<dbReference type="Proteomes" id="UP001152531">
    <property type="component" value="Unassembled WGS sequence"/>
</dbReference>
<accession>A0ACA9YEV6</accession>
<evidence type="ECO:0000313" key="1">
    <source>
        <dbReference type="EMBL" id="CAH6723198.1"/>
    </source>
</evidence>
<proteinExistence type="predicted"/>
<reference evidence="1" key="1">
    <citation type="submission" date="2022-06" db="EMBL/GenBank/DDBJ databases">
        <authorList>
            <person name="Legras J.-L."/>
            <person name="Devillers H."/>
            <person name="Grondin C."/>
        </authorList>
    </citation>
    <scope>NUCLEOTIDE SEQUENCE</scope>
    <source>
        <strain evidence="1">CLIB 1444</strain>
    </source>
</reference>
<sequence length="254" mass="29562">MSKVDEEAIVPENGESIEISEELDYESDVSLDEEDEELIGRIFYGNLPQSLENDDELRITEDEEELSDITDLEDIEDEELVQKYKKLKSLKVDKNLTEEERKRLMMMNFTEDQMDRFEAYRRTTINKPGVKKICNAVLGHSIPQNISVILAGLSKSYLSEIITKAYEVQEKEFKSKLIEDIEIKKNNKRKIINGLSGQNEIEIDNIKLSYQGDYSQSLQPQHIREAIRLFKLENSGYFNDTWRAEGEADGKFFR</sequence>
<name>A0ACA9YEV6_9ASCO</name>
<protein>
    <submittedName>
        <fullName evidence="1">Uncharacterized protein</fullName>
    </submittedName>
</protein>
<organism evidence="1 2">
    <name type="scientific">[Candida] jaroonii</name>
    <dbReference type="NCBI Taxonomy" id="467808"/>
    <lineage>
        <taxon>Eukaryota</taxon>
        <taxon>Fungi</taxon>
        <taxon>Dikarya</taxon>
        <taxon>Ascomycota</taxon>
        <taxon>Saccharomycotina</taxon>
        <taxon>Pichiomycetes</taxon>
        <taxon>Debaryomycetaceae</taxon>
        <taxon>Yamadazyma</taxon>
    </lineage>
</organism>